<dbReference type="OrthoDB" id="9799271at2"/>
<evidence type="ECO:0000259" key="10">
    <source>
        <dbReference type="PROSITE" id="PS50928"/>
    </source>
</evidence>
<feature type="transmembrane region" description="Helical" evidence="9">
    <location>
        <begin position="93"/>
        <end position="116"/>
    </location>
</feature>
<comment type="similarity">
    <text evidence="2 9">Belongs to the binding-protein-dependent transport system permease family.</text>
</comment>
<keyword evidence="12" id="KW-1185">Reference proteome</keyword>
<dbReference type="PANTHER" id="PTHR30151">
    <property type="entry name" value="ALKANE SULFONATE ABC TRANSPORTER-RELATED, MEMBRANE SUBUNIT"/>
    <property type="match status" value="1"/>
</dbReference>
<keyword evidence="3 9" id="KW-0813">Transport</keyword>
<evidence type="ECO:0000256" key="1">
    <source>
        <dbReference type="ARBA" id="ARBA00004651"/>
    </source>
</evidence>
<comment type="caution">
    <text evidence="11">The sequence shown here is derived from an EMBL/GenBank/DDBJ whole genome shotgun (WGS) entry which is preliminary data.</text>
</comment>
<protein>
    <submittedName>
        <fullName evidence="11">ABC transporter permease subunit</fullName>
    </submittedName>
</protein>
<reference evidence="11 12" key="1">
    <citation type="submission" date="2018-12" db="EMBL/GenBank/DDBJ databases">
        <authorList>
            <person name="Yang Y."/>
        </authorList>
    </citation>
    <scope>NUCLEOTIDE SEQUENCE [LARGE SCALE GENOMIC DNA]</scope>
    <source>
        <strain evidence="11 12">GSF71</strain>
    </source>
</reference>
<organism evidence="11 12">
    <name type="scientific">Azospirillum doebereinerae</name>
    <dbReference type="NCBI Taxonomy" id="92933"/>
    <lineage>
        <taxon>Bacteria</taxon>
        <taxon>Pseudomonadati</taxon>
        <taxon>Pseudomonadota</taxon>
        <taxon>Alphaproteobacteria</taxon>
        <taxon>Rhodospirillales</taxon>
        <taxon>Azospirillaceae</taxon>
        <taxon>Azospirillum</taxon>
    </lineage>
</organism>
<dbReference type="AlphaFoldDB" id="A0A433J955"/>
<evidence type="ECO:0000256" key="3">
    <source>
        <dbReference type="ARBA" id="ARBA00022448"/>
    </source>
</evidence>
<keyword evidence="5 9" id="KW-0812">Transmembrane</keyword>
<sequence length="283" mass="30044">MTDLARADDTTPAPPAAPKLVQLHPFGLGGARTAPISLATGAALLGLWFLAAQYRLVPPLFLPSPQEVATQFLAIAEDGYAGATLWEHVAASLFRIVTAAVIAASLAIPLGLAMGLNRWAKGVLDTPIEFYWPLPPLAYLPLMIIWLGIGELSKIVLLTLAMFAPICLSAQAGVRALPIERVNAALSLGATRWQLFRAIVLPSALPEILTGLRIGIGVGWSTLVAAELIAATRGIGFMIMSASHFLATDVVFVGIGVIAVWAFAFSYGMRLLEAWLVPWKGKS</sequence>
<evidence type="ECO:0000256" key="5">
    <source>
        <dbReference type="ARBA" id="ARBA00022692"/>
    </source>
</evidence>
<dbReference type="PANTHER" id="PTHR30151:SF25">
    <property type="entry name" value="TAURINE TRANSPORT SYSTEM PERMEASE PROTEIN TAUC"/>
    <property type="match status" value="1"/>
</dbReference>
<keyword evidence="4" id="KW-1003">Cell membrane</keyword>
<dbReference type="PROSITE" id="PS50928">
    <property type="entry name" value="ABC_TM1"/>
    <property type="match status" value="1"/>
</dbReference>
<evidence type="ECO:0000256" key="9">
    <source>
        <dbReference type="RuleBase" id="RU363032"/>
    </source>
</evidence>
<feature type="transmembrane region" description="Helical" evidence="9">
    <location>
        <begin position="220"/>
        <end position="239"/>
    </location>
</feature>
<gene>
    <name evidence="11" type="ORF">EJ913_11825</name>
</gene>
<dbReference type="Gene3D" id="1.10.3720.10">
    <property type="entry name" value="MetI-like"/>
    <property type="match status" value="1"/>
</dbReference>
<dbReference type="EMBL" id="RZIJ01000008">
    <property type="protein sequence ID" value="RUQ71344.1"/>
    <property type="molecule type" value="Genomic_DNA"/>
</dbReference>
<feature type="transmembrane region" description="Helical" evidence="9">
    <location>
        <begin position="128"/>
        <end position="149"/>
    </location>
</feature>
<evidence type="ECO:0000256" key="2">
    <source>
        <dbReference type="ARBA" id="ARBA00009306"/>
    </source>
</evidence>
<keyword evidence="6 9" id="KW-1133">Transmembrane helix</keyword>
<dbReference type="CDD" id="cd06261">
    <property type="entry name" value="TM_PBP2"/>
    <property type="match status" value="1"/>
</dbReference>
<dbReference type="Pfam" id="PF00528">
    <property type="entry name" value="BPD_transp_1"/>
    <property type="match status" value="1"/>
</dbReference>
<dbReference type="Proteomes" id="UP000280346">
    <property type="component" value="Unassembled WGS sequence"/>
</dbReference>
<name>A0A433J955_9PROT</name>
<proteinExistence type="inferred from homology"/>
<evidence type="ECO:0000256" key="8">
    <source>
        <dbReference type="ARBA" id="ARBA00056719"/>
    </source>
</evidence>
<dbReference type="GO" id="GO:0005886">
    <property type="term" value="C:plasma membrane"/>
    <property type="evidence" value="ECO:0007669"/>
    <property type="project" value="UniProtKB-SubCell"/>
</dbReference>
<feature type="transmembrane region" description="Helical" evidence="9">
    <location>
        <begin position="36"/>
        <end position="56"/>
    </location>
</feature>
<dbReference type="GO" id="GO:0042918">
    <property type="term" value="P:alkanesulfonate transmembrane transport"/>
    <property type="evidence" value="ECO:0007669"/>
    <property type="project" value="UniProtKB-ARBA"/>
</dbReference>
<feature type="transmembrane region" description="Helical" evidence="9">
    <location>
        <begin position="155"/>
        <end position="174"/>
    </location>
</feature>
<evidence type="ECO:0000313" key="11">
    <source>
        <dbReference type="EMBL" id="RUQ71344.1"/>
    </source>
</evidence>
<evidence type="ECO:0000313" key="12">
    <source>
        <dbReference type="Proteomes" id="UP000280346"/>
    </source>
</evidence>
<feature type="domain" description="ABC transmembrane type-1" evidence="10">
    <location>
        <begin position="89"/>
        <end position="273"/>
    </location>
</feature>
<feature type="transmembrane region" description="Helical" evidence="9">
    <location>
        <begin position="246"/>
        <end position="269"/>
    </location>
</feature>
<dbReference type="InterPro" id="IPR000515">
    <property type="entry name" value="MetI-like"/>
</dbReference>
<dbReference type="RefSeq" id="WP_126998022.1">
    <property type="nucleotide sequence ID" value="NZ_CP173192.1"/>
</dbReference>
<accession>A0A433J955</accession>
<keyword evidence="7 9" id="KW-0472">Membrane</keyword>
<comment type="function">
    <text evidence="8">Probably part of an ABC transporter complex. Probably responsible for the translocation of the substrate across the membrane.</text>
</comment>
<evidence type="ECO:0000256" key="6">
    <source>
        <dbReference type="ARBA" id="ARBA00022989"/>
    </source>
</evidence>
<dbReference type="GO" id="GO:0010438">
    <property type="term" value="P:cellular response to sulfur starvation"/>
    <property type="evidence" value="ECO:0007669"/>
    <property type="project" value="TreeGrafter"/>
</dbReference>
<evidence type="ECO:0000256" key="7">
    <source>
        <dbReference type="ARBA" id="ARBA00023136"/>
    </source>
</evidence>
<dbReference type="SUPFAM" id="SSF161098">
    <property type="entry name" value="MetI-like"/>
    <property type="match status" value="1"/>
</dbReference>
<comment type="subcellular location">
    <subcellularLocation>
        <location evidence="1 9">Cell membrane</location>
        <topology evidence="1 9">Multi-pass membrane protein</topology>
    </subcellularLocation>
</comment>
<evidence type="ECO:0000256" key="4">
    <source>
        <dbReference type="ARBA" id="ARBA00022475"/>
    </source>
</evidence>
<dbReference type="FunFam" id="1.10.3720.10:FF:000003">
    <property type="entry name" value="Aliphatic sulfonate ABC transporter permease"/>
    <property type="match status" value="1"/>
</dbReference>
<dbReference type="InterPro" id="IPR035906">
    <property type="entry name" value="MetI-like_sf"/>
</dbReference>